<comment type="similarity">
    <text evidence="1 4">Belongs to the band 7/mec-2 family. Flotillin subfamily.</text>
</comment>
<dbReference type="InterPro" id="IPR001107">
    <property type="entry name" value="Band_7"/>
</dbReference>
<dbReference type="Proteomes" id="UP001314263">
    <property type="component" value="Unassembled WGS sequence"/>
</dbReference>
<proteinExistence type="inferred from homology"/>
<comment type="caution">
    <text evidence="6">The sequence shown here is derived from an EMBL/GenBank/DDBJ whole genome shotgun (WGS) entry which is preliminary data.</text>
</comment>
<evidence type="ECO:0000256" key="3">
    <source>
        <dbReference type="ARBA" id="ARBA00023136"/>
    </source>
</evidence>
<evidence type="ECO:0000256" key="2">
    <source>
        <dbReference type="ARBA" id="ARBA00022475"/>
    </source>
</evidence>
<dbReference type="PANTHER" id="PTHR13806:SF31">
    <property type="entry name" value="FLOTILLIN-LIKE PROTEIN 1-RELATED"/>
    <property type="match status" value="1"/>
</dbReference>
<accession>A0AAV1IDB1</accession>
<keyword evidence="3 4" id="KW-0472">Membrane</keyword>
<dbReference type="InterPro" id="IPR036013">
    <property type="entry name" value="Band_7/SPFH_dom_sf"/>
</dbReference>
<evidence type="ECO:0000313" key="7">
    <source>
        <dbReference type="Proteomes" id="UP001314263"/>
    </source>
</evidence>
<dbReference type="Pfam" id="PF01145">
    <property type="entry name" value="Band_7"/>
    <property type="match status" value="1"/>
</dbReference>
<feature type="domain" description="Band 7" evidence="5">
    <location>
        <begin position="41"/>
        <end position="210"/>
    </location>
</feature>
<keyword evidence="7" id="KW-1185">Reference proteome</keyword>
<dbReference type="GO" id="GO:0005901">
    <property type="term" value="C:caveola"/>
    <property type="evidence" value="ECO:0007669"/>
    <property type="project" value="UniProtKB-SubCell"/>
</dbReference>
<sequence length="227" mass="25214">MASRSQASPGGGHRSIAHLNSDSRQRIGYNCRGIYISASSSEYLVKTGAGVKDMKWGRTFWRFAGQNVASVDMKPRNIAFNLHSISKDLVPFDVPVTFTIQVHDPHTDEAGFLRYAQRINNLTEAEYYTILTGIIHGQTRILAGTLDVMEIFNGRDAFRMKVQQAIEKELIPFGCSVINANISELRDMPGEDNKYFESLKAKAISAATQEARCHCSLRSADRPVQAG</sequence>
<evidence type="ECO:0000256" key="4">
    <source>
        <dbReference type="RuleBase" id="RU366054"/>
    </source>
</evidence>
<dbReference type="PANTHER" id="PTHR13806">
    <property type="entry name" value="FLOTILLIN-RELATED"/>
    <property type="match status" value="1"/>
</dbReference>
<dbReference type="Gene3D" id="3.30.479.30">
    <property type="entry name" value="Band 7 domain"/>
    <property type="match status" value="1"/>
</dbReference>
<organism evidence="6 7">
    <name type="scientific">Coccomyxa viridis</name>
    <dbReference type="NCBI Taxonomy" id="1274662"/>
    <lineage>
        <taxon>Eukaryota</taxon>
        <taxon>Viridiplantae</taxon>
        <taxon>Chlorophyta</taxon>
        <taxon>core chlorophytes</taxon>
        <taxon>Trebouxiophyceae</taxon>
        <taxon>Trebouxiophyceae incertae sedis</taxon>
        <taxon>Coccomyxaceae</taxon>
        <taxon>Coccomyxa</taxon>
    </lineage>
</organism>
<keyword evidence="2 4" id="KW-1003">Cell membrane</keyword>
<evidence type="ECO:0000256" key="1">
    <source>
        <dbReference type="ARBA" id="ARBA00007161"/>
    </source>
</evidence>
<reference evidence="6 7" key="1">
    <citation type="submission" date="2023-10" db="EMBL/GenBank/DDBJ databases">
        <authorList>
            <person name="Maclean D."/>
            <person name="Macfadyen A."/>
        </authorList>
    </citation>
    <scope>NUCLEOTIDE SEQUENCE [LARGE SCALE GENOMIC DNA]</scope>
</reference>
<gene>
    <name evidence="6" type="ORF">CVIRNUC_007905</name>
</gene>
<dbReference type="CDD" id="cd03399">
    <property type="entry name" value="SPFH_flotillin"/>
    <property type="match status" value="1"/>
</dbReference>
<dbReference type="InterPro" id="IPR027705">
    <property type="entry name" value="Flotillin_fam"/>
</dbReference>
<dbReference type="EMBL" id="CAUYUE010000011">
    <property type="protein sequence ID" value="CAK0784701.1"/>
    <property type="molecule type" value="Genomic_DNA"/>
</dbReference>
<dbReference type="AlphaFoldDB" id="A0AAV1IDB1"/>
<dbReference type="SUPFAM" id="SSF117892">
    <property type="entry name" value="Band 7/SPFH domain"/>
    <property type="match status" value="1"/>
</dbReference>
<evidence type="ECO:0000259" key="5">
    <source>
        <dbReference type="Pfam" id="PF01145"/>
    </source>
</evidence>
<comment type="subcellular location">
    <subcellularLocation>
        <location evidence="4">Cell membrane</location>
        <topology evidence="4">Lipid-anchor</topology>
    </subcellularLocation>
    <subcellularLocation>
        <location evidence="4">Membrane</location>
        <location evidence="4">Caveola</location>
    </subcellularLocation>
</comment>
<evidence type="ECO:0000313" key="6">
    <source>
        <dbReference type="EMBL" id="CAK0784701.1"/>
    </source>
</evidence>
<name>A0AAV1IDB1_9CHLO</name>
<protein>
    <recommendedName>
        <fullName evidence="4">Flotillin-like</fullName>
    </recommendedName>
</protein>